<reference evidence="1 2" key="1">
    <citation type="submission" date="2023-07" db="EMBL/GenBank/DDBJ databases">
        <title>Genomic Encyclopedia of Type Strains, Phase IV (KMG-IV): sequencing the most valuable type-strain genomes for metagenomic binning, comparative biology and taxonomic classification.</title>
        <authorList>
            <person name="Goeker M."/>
        </authorList>
    </citation>
    <scope>NUCLEOTIDE SEQUENCE [LARGE SCALE GENOMIC DNA]</scope>
    <source>
        <strain evidence="1 2">DSM 16784</strain>
    </source>
</reference>
<evidence type="ECO:0000313" key="1">
    <source>
        <dbReference type="EMBL" id="MDQ0359335.1"/>
    </source>
</evidence>
<proteinExistence type="predicted"/>
<dbReference type="EMBL" id="JAUSUR010000001">
    <property type="protein sequence ID" value="MDQ0359335.1"/>
    <property type="molecule type" value="Genomic_DNA"/>
</dbReference>
<organism evidence="1 2">
    <name type="scientific">Breznakia pachnodae</name>
    <dbReference type="NCBI Taxonomy" id="265178"/>
    <lineage>
        <taxon>Bacteria</taxon>
        <taxon>Bacillati</taxon>
        <taxon>Bacillota</taxon>
        <taxon>Erysipelotrichia</taxon>
        <taxon>Erysipelotrichales</taxon>
        <taxon>Erysipelotrichaceae</taxon>
        <taxon>Breznakia</taxon>
    </lineage>
</organism>
<evidence type="ECO:0000313" key="2">
    <source>
        <dbReference type="Proteomes" id="UP001230220"/>
    </source>
</evidence>
<gene>
    <name evidence="1" type="ORF">J2S15_000066</name>
</gene>
<name>A0ABU0DXH4_9FIRM</name>
<keyword evidence="2" id="KW-1185">Reference proteome</keyword>
<protein>
    <submittedName>
        <fullName evidence="1">Uncharacterized protein</fullName>
    </submittedName>
</protein>
<accession>A0ABU0DXH4</accession>
<sequence length="80" mass="9546">MKMEKVKSRFGFQFYKNISCFLIETGYFYRFTGKIHLLIEITFYLYYNDGSKTKKRTSNMCTFFLGNDGHRLEAISKKSI</sequence>
<comment type="caution">
    <text evidence="1">The sequence shown here is derived from an EMBL/GenBank/DDBJ whole genome shotgun (WGS) entry which is preliminary data.</text>
</comment>
<dbReference type="Proteomes" id="UP001230220">
    <property type="component" value="Unassembled WGS sequence"/>
</dbReference>